<protein>
    <submittedName>
        <fullName evidence="3">DUF4347 domain-containing protein</fullName>
    </submittedName>
</protein>
<feature type="domain" description="DUF4347" evidence="1">
    <location>
        <begin position="108"/>
        <end position="234"/>
    </location>
</feature>
<dbReference type="PROSITE" id="PS00018">
    <property type="entry name" value="EF_HAND_1"/>
    <property type="match status" value="1"/>
</dbReference>
<organism evidence="3 4">
    <name type="scientific">Tenacibaculum tangerinum</name>
    <dbReference type="NCBI Taxonomy" id="3038772"/>
    <lineage>
        <taxon>Bacteria</taxon>
        <taxon>Pseudomonadati</taxon>
        <taxon>Bacteroidota</taxon>
        <taxon>Flavobacteriia</taxon>
        <taxon>Flavobacteriales</taxon>
        <taxon>Flavobacteriaceae</taxon>
        <taxon>Tenacibaculum</taxon>
    </lineage>
</organism>
<dbReference type="InterPro" id="IPR025592">
    <property type="entry name" value="DUF4347"/>
</dbReference>
<evidence type="ECO:0000259" key="2">
    <source>
        <dbReference type="Pfam" id="PF17517"/>
    </source>
</evidence>
<dbReference type="RefSeq" id="WP_279651355.1">
    <property type="nucleotide sequence ID" value="NZ_CP122539.1"/>
</dbReference>
<dbReference type="EMBL" id="CP122539">
    <property type="protein sequence ID" value="WGH75481.1"/>
    <property type="molecule type" value="Genomic_DNA"/>
</dbReference>
<dbReference type="Gene3D" id="4.10.1080.10">
    <property type="entry name" value="TSP type-3 repeat"/>
    <property type="match status" value="1"/>
</dbReference>
<dbReference type="Pfam" id="PF13385">
    <property type="entry name" value="Laminin_G_3"/>
    <property type="match status" value="1"/>
</dbReference>
<evidence type="ECO:0000313" key="3">
    <source>
        <dbReference type="EMBL" id="WGH75481.1"/>
    </source>
</evidence>
<dbReference type="Pfam" id="PF17517">
    <property type="entry name" value="IgGFc_binding"/>
    <property type="match status" value="1"/>
</dbReference>
<proteinExistence type="predicted"/>
<gene>
    <name evidence="3" type="ORF">P8625_15660</name>
</gene>
<dbReference type="Proteomes" id="UP001232001">
    <property type="component" value="Chromosome"/>
</dbReference>
<evidence type="ECO:0000313" key="4">
    <source>
        <dbReference type="Proteomes" id="UP001232001"/>
    </source>
</evidence>
<dbReference type="SUPFAM" id="SSF103647">
    <property type="entry name" value="TSP type-3 repeat"/>
    <property type="match status" value="2"/>
</dbReference>
<sequence length="2550" mass="269504">MLHQIFKNTCTVVFKAALNAEHIKTSVLKILPSLILAVFLLASTNTLHARDTDGDLVPDSVDIDDDNDGILDEAEYNFKSIDIIPADNPLSSGLSYNAKNGSAINHNTAYFIDQDVQGKAIIQNSIKPWETQSFHLFTHGRPGELLINGQWLKKEEIAKFVHRQLSTRALSGVEAYNYQPTTVNIYGCEFAKGEKGAAAVAYLEKELGLSIAASTNITGKDGDWVLETNDSNTNLLQIAYPYNLQLDNVHYLNPVYGPLTYKQYLYLSTPSLTNISVAVTDGAGNPITGSPFTISNSSPTYIDFGDGNTSLPVSVSSAALGSPMTGVGLIATSADLFYAEYRFLNQSGIHHGGSLSSKGNYALGTNFRWASASNYVLNNNTNNMLSIFATENADITITGIDPATEITGVTHSGTITVSLNAGQSVIYNIQTANNTAANREGMIGANISSTGKIAVAVGGFNITSVNEINTNTSSDIGIDQIVPVDYLGSRHAFVIRDVNYDNVFLIATTDNTEVYLNGSATPLVTLNDGDYVKIDGNNNVNNAMYVETTNPIYALHAISSGNIMRQGLVFVPRLNGFASNYIDNIPFSATIGTLNLSASTSQFRVLAYAGATVQYTENSGTPVSLVSPISIPGTSDWVYYNVSPITLGSHYAFSSNSPIQVSSLGATQYLGFSSYYAGFSNIPIIEKISDICGATLRVSDGPWSIYSWYLNGVLISGATAQDYVPTTAGDYYAVASDGLVSEQTNTITVLASDVKPDTDGDGVVDQCDLDDDNDGVLDVDEYGDVIILTPANLGLGLGVVNATVTNRDISNLFGLPAGTILVSGTGIHTGDAAAADNYWSGSLRPVTNIQITTLPGYGVYTTLIMDGTIGAGNVEQLFSNDGVSYTRFEGAASLPAGVEYFDYGLRNDTGTTYTFPNVGFRSNAPVSNFSFSNEGATPTSISNFKIYLSAALDTDGDGLPNHLDLDSDNDGCPDAIEAGDNVTNSQLVTAGGTLQGGNVAATSGTHNQPVLYNLVNNTTGVDADGVPTIVNTGGTADNGSGQGQAVGSSTNTGIVPCCDATLFNYTDTDGDNVADTCDLDDDNDGILDTVETNCNLVTLSLADLGLTTHTPNQSGTDIDISTALGLPAGTAFISYDGVSTTNLTYVEIGDRPNFSITSSYPLQLDFSHGEIVPAGQRDNFHAESTFGSFTYTGNLIAGFTQDYDSATNTYYVQNNNVTNENTGLITWRSDNVLFNFDFAVSTTGGGQANYFIGICVPKDSDGDGNPDYLDLDSDNDGIPDNIEAQTTQNYIVPSGTYNAQGLDNAYVATNGLTPVNTDGLGDQPDFLDTDSDEDGVLDINEGLAPAPTGTEGANGLFDTAETGGTDQLYTDVNGLAHDGTVFTLIDSDNDTNANGGNAIPNSVDFDYRDASDDACDPSISFNIDTDGDGVTDACDIDDDNDGILDVNESYIIHLTPFSTGGGNPVNFSLPGFSDGPIVLDVFRVDNSFNFTINGTQLFNHPNFNTFGGPNELQFSGAFGTTRNVRFLDGLSYGLGGIPNIWGFPIGSSGNPNFRLVVQANGTVQMFGKRCSTCDLEPMELYNGASVNPVTLNASSTNNFVINQAVSGPTIITGEIYVSSNIVDTDGDGINNDLDLDSDNDGIPDNIEAQTTQNYIVPSGTYNAQGLDNAYVATNGLTPVNTDGLEDKPDFLDTDSDKDGTLDINEGLATVPSGTEGTNGLFDIAETGGTDQLYTDVNGLAHDGTVFTLIDSDNDTNANGSNAIPNSVDFDYRDASNDACDPSISFNIDTDGDGVTDVCDIDDDNDGILDIDEVLGEPIQANWTFENTTDDALGSNNAVATFGNAPAYSTDAIEGSNALNLNGTTTIRYSVDGGFMEITATNIFFSAWIKPGDLTGQRVIYEEGALGQGFMLWLDDDTPVVSARTGDTSVPAADRLVEVTSTARLVTNNWYHVAAVFDNGTVAVYVNGKRDAVTAAYTVIPAHSDNGGIGGPINGTPKGNGLSNYIGLIDDAKYASYNNGTSWEDYDADNVLNSLDLDSDNDGIPDNIEAQTTQNYIVPSGTYNAQGLDNAYVATNGLTPVNTDGLGDQPDFLDTDSDEDGVLDINEGLAPAPTGTEGANGLFDTAETGGTDQLYTDVNGLAHDGTVFTLIDSDNDTNANGGNAIPNSVDFDYRDASDDACDASISFNTDTDGDNVTDICDIDDDNDGILDDIENNCSLTAKLTLADLGLAPNTVNQSGTADISAALGLAPGSVTISYTGVKTTDVSTYLERLGDTSSYTVSSTYALQLRAEHGSVVPGSSRDNFHAGTTFGTFSYVGNLVAGFVSGYDATTNTYYVENTGATKNTGFIAWDSDTFLNDFNFGFSTTANPSNFYLYSIAFCVPADTDADGIPDYLDLDADNDGIPDNIEAQTTQNYIIPSGTYNAQGLDNAYVATNGLTPVNTDGVNNPDYLELDSDADGCLDAFEAGHNQAVLPNGTITDGSDVGTNGMSSLVETNDTYSTTSNYTLIESIPNFFDFQNFQIVGAACQKDYMRHGKYFYNGKLKPMIFGK</sequence>
<reference evidence="3 4" key="1">
    <citation type="submission" date="2023-04" db="EMBL/GenBank/DDBJ databases">
        <title>Tenacibaculum tangerinum sp. nov., isolated from sea tidal flat of South Korea.</title>
        <authorList>
            <person name="Lee S.H."/>
            <person name="Kim J.-J."/>
        </authorList>
    </citation>
    <scope>NUCLEOTIDE SEQUENCE [LARGE SCALE GENOMIC DNA]</scope>
    <source>
        <strain evidence="3 4">GRR-S3-23</strain>
    </source>
</reference>
<keyword evidence="4" id="KW-1185">Reference proteome</keyword>
<dbReference type="InterPro" id="IPR035234">
    <property type="entry name" value="IgGFc-bd_N"/>
</dbReference>
<name>A0ABY8L318_9FLAO</name>
<dbReference type="Pfam" id="PF14252">
    <property type="entry name" value="DUF4347"/>
    <property type="match status" value="1"/>
</dbReference>
<feature type="domain" description="IgGFc-binding protein N-terminal" evidence="2">
    <location>
        <begin position="362"/>
        <end position="665"/>
    </location>
</feature>
<dbReference type="InterPro" id="IPR028974">
    <property type="entry name" value="TSP_type-3_rpt"/>
</dbReference>
<accession>A0ABY8L318</accession>
<dbReference type="InterPro" id="IPR018247">
    <property type="entry name" value="EF_Hand_1_Ca_BS"/>
</dbReference>
<evidence type="ECO:0000259" key="1">
    <source>
        <dbReference type="Pfam" id="PF14252"/>
    </source>
</evidence>
<dbReference type="SUPFAM" id="SSF49899">
    <property type="entry name" value="Concanavalin A-like lectins/glucanases"/>
    <property type="match status" value="1"/>
</dbReference>
<dbReference type="Gene3D" id="2.60.120.200">
    <property type="match status" value="1"/>
</dbReference>
<dbReference type="InterPro" id="IPR013320">
    <property type="entry name" value="ConA-like_dom_sf"/>
</dbReference>